<dbReference type="AlphaFoldDB" id="A0A0S3AJI8"/>
<evidence type="ECO:0000313" key="4">
    <source>
        <dbReference type="Proteomes" id="UP000182882"/>
    </source>
</evidence>
<dbReference type="EMBL" id="QAOL01000029">
    <property type="protein sequence ID" value="PTQ81948.1"/>
    <property type="molecule type" value="Genomic_DNA"/>
</dbReference>
<evidence type="ECO:0000313" key="2">
    <source>
        <dbReference type="EMBL" id="PTQ81948.1"/>
    </source>
</evidence>
<dbReference type="PROSITE" id="PS51257">
    <property type="entry name" value="PROKAR_LIPOPROTEIN"/>
    <property type="match status" value="1"/>
</dbReference>
<reference evidence="4" key="2">
    <citation type="submission" date="2016-10" db="EMBL/GenBank/DDBJ databases">
        <authorList>
            <person name="Varghese N."/>
            <person name="Submissions S."/>
        </authorList>
    </citation>
    <scope>NUCLEOTIDE SEQUENCE [LARGE SCALE GENOMIC DNA]</scope>
    <source>
        <strain evidence="4">Nm10</strain>
    </source>
</reference>
<dbReference type="KEGG" id="nur:ATY38_08080"/>
<keyword evidence="4" id="KW-1185">Reference proteome</keyword>
<gene>
    <name evidence="2" type="ORF">C8R28_102914</name>
    <name evidence="3" type="ORF">SAMN05216406_12128</name>
</gene>
<protein>
    <recommendedName>
        <fullName evidence="6">DUF4136 domain-containing protein</fullName>
    </recommendedName>
</protein>
<sequence>MRIKIINTLCLGLVLAGFLAGCSTTQKITSSARTATEQLLISEAVMRSIAQSSDFSLPIPKGSVVKLDLFGISGDKDLVKGVVAGWLGQQGYIAQDESATYRMNVVVDSLGTEHANTFFGIPPISAALIPISLPKLSFYEADLQTGYARFHLDIFEIPSGRFVGTTAPFIADTHFNMHTVLFLIKFKRTDLTSPPSVGSFKNMVR</sequence>
<evidence type="ECO:0000313" key="5">
    <source>
        <dbReference type="Proteomes" id="UP000244110"/>
    </source>
</evidence>
<keyword evidence="1" id="KW-0732">Signal</keyword>
<feature type="signal peptide" evidence="1">
    <location>
        <begin position="1"/>
        <end position="20"/>
    </location>
</feature>
<evidence type="ECO:0008006" key="6">
    <source>
        <dbReference type="Google" id="ProtNLM"/>
    </source>
</evidence>
<proteinExistence type="predicted"/>
<feature type="chain" id="PRO_5044546765" description="DUF4136 domain-containing protein" evidence="1">
    <location>
        <begin position="21"/>
        <end position="205"/>
    </location>
</feature>
<name>A0A0S3AJI8_9PROT</name>
<evidence type="ECO:0000256" key="1">
    <source>
        <dbReference type="SAM" id="SignalP"/>
    </source>
</evidence>
<dbReference type="Proteomes" id="UP000182882">
    <property type="component" value="Unassembled WGS sequence"/>
</dbReference>
<accession>A0A0S3AJI8</accession>
<reference evidence="2 5" key="3">
    <citation type="submission" date="2018-04" db="EMBL/GenBank/DDBJ databases">
        <title>Active sludge and wastewater microbial communities from Klosterneuburg, Austria.</title>
        <authorList>
            <person name="Wagner M."/>
        </authorList>
    </citation>
    <scope>NUCLEOTIDE SEQUENCE [LARGE SCALE GENOMIC DNA]</scope>
    <source>
        <strain evidence="2 5">Nm4</strain>
    </source>
</reference>
<evidence type="ECO:0000313" key="3">
    <source>
        <dbReference type="EMBL" id="SDU06654.1"/>
    </source>
</evidence>
<organism evidence="2 5">
    <name type="scientific">Nitrosomonas ureae</name>
    <dbReference type="NCBI Taxonomy" id="44577"/>
    <lineage>
        <taxon>Bacteria</taxon>
        <taxon>Pseudomonadati</taxon>
        <taxon>Pseudomonadota</taxon>
        <taxon>Betaproteobacteria</taxon>
        <taxon>Nitrosomonadales</taxon>
        <taxon>Nitrosomonadaceae</taxon>
        <taxon>Nitrosomonas</taxon>
    </lineage>
</organism>
<dbReference type="Proteomes" id="UP000244110">
    <property type="component" value="Unassembled WGS sequence"/>
</dbReference>
<reference evidence="3" key="1">
    <citation type="submission" date="2016-10" db="EMBL/GenBank/DDBJ databases">
        <authorList>
            <person name="de Groot N.N."/>
        </authorList>
    </citation>
    <scope>NUCLEOTIDE SEQUENCE [LARGE SCALE GENOMIC DNA]</scope>
    <source>
        <strain evidence="3">Nm10</strain>
    </source>
</reference>
<dbReference type="EMBL" id="FNLN01000021">
    <property type="protein sequence ID" value="SDU06654.1"/>
    <property type="molecule type" value="Genomic_DNA"/>
</dbReference>
<dbReference type="RefSeq" id="WP_062558856.1">
    <property type="nucleotide sequence ID" value="NZ_CP013341.1"/>
</dbReference>